<organism evidence="3 4">
    <name type="scientific">Heterobasidion irregulare (strain TC 32-1)</name>
    <dbReference type="NCBI Taxonomy" id="747525"/>
    <lineage>
        <taxon>Eukaryota</taxon>
        <taxon>Fungi</taxon>
        <taxon>Dikarya</taxon>
        <taxon>Basidiomycota</taxon>
        <taxon>Agaricomycotina</taxon>
        <taxon>Agaricomycetes</taxon>
        <taxon>Russulales</taxon>
        <taxon>Bondarzewiaceae</taxon>
        <taxon>Heterobasidion</taxon>
        <taxon>Heterobasidion annosum species complex</taxon>
    </lineage>
</organism>
<evidence type="ECO:0008006" key="5">
    <source>
        <dbReference type="Google" id="ProtNLM"/>
    </source>
</evidence>
<feature type="region of interest" description="Disordered" evidence="2">
    <location>
        <begin position="480"/>
        <end position="524"/>
    </location>
</feature>
<evidence type="ECO:0000313" key="4">
    <source>
        <dbReference type="Proteomes" id="UP000030671"/>
    </source>
</evidence>
<proteinExistence type="predicted"/>
<evidence type="ECO:0000313" key="3">
    <source>
        <dbReference type="EMBL" id="ETW77281.1"/>
    </source>
</evidence>
<reference evidence="3 4" key="1">
    <citation type="journal article" date="2012" name="New Phytol.">
        <title>Insight into trade-off between wood decay and parasitism from the genome of a fungal forest pathogen.</title>
        <authorList>
            <person name="Olson A."/>
            <person name="Aerts A."/>
            <person name="Asiegbu F."/>
            <person name="Belbahri L."/>
            <person name="Bouzid O."/>
            <person name="Broberg A."/>
            <person name="Canback B."/>
            <person name="Coutinho P.M."/>
            <person name="Cullen D."/>
            <person name="Dalman K."/>
            <person name="Deflorio G."/>
            <person name="van Diepen L.T."/>
            <person name="Dunand C."/>
            <person name="Duplessis S."/>
            <person name="Durling M."/>
            <person name="Gonthier P."/>
            <person name="Grimwood J."/>
            <person name="Fossdal C.G."/>
            <person name="Hansson D."/>
            <person name="Henrissat B."/>
            <person name="Hietala A."/>
            <person name="Himmelstrand K."/>
            <person name="Hoffmeister D."/>
            <person name="Hogberg N."/>
            <person name="James T.Y."/>
            <person name="Karlsson M."/>
            <person name="Kohler A."/>
            <person name="Kues U."/>
            <person name="Lee Y.H."/>
            <person name="Lin Y.C."/>
            <person name="Lind M."/>
            <person name="Lindquist E."/>
            <person name="Lombard V."/>
            <person name="Lucas S."/>
            <person name="Lunden K."/>
            <person name="Morin E."/>
            <person name="Murat C."/>
            <person name="Park J."/>
            <person name="Raffaello T."/>
            <person name="Rouze P."/>
            <person name="Salamov A."/>
            <person name="Schmutz J."/>
            <person name="Solheim H."/>
            <person name="Stahlberg J."/>
            <person name="Velez H."/>
            <person name="de Vries R.P."/>
            <person name="Wiebenga A."/>
            <person name="Woodward S."/>
            <person name="Yakovlev I."/>
            <person name="Garbelotto M."/>
            <person name="Martin F."/>
            <person name="Grigoriev I.V."/>
            <person name="Stenlid J."/>
        </authorList>
    </citation>
    <scope>NUCLEOTIDE SEQUENCE [LARGE SCALE GENOMIC DNA]</scope>
    <source>
        <strain evidence="3 4">TC 32-1</strain>
    </source>
</reference>
<dbReference type="PANTHER" id="PTHR37096:SF1">
    <property type="entry name" value="AAA+ ATPASE DOMAIN-CONTAINING PROTEIN"/>
    <property type="match status" value="1"/>
</dbReference>
<dbReference type="KEGG" id="hir:HETIRDRAFT_446277"/>
<dbReference type="SUPFAM" id="SSF52540">
    <property type="entry name" value="P-loop containing nucleoside triphosphate hydrolases"/>
    <property type="match status" value="1"/>
</dbReference>
<name>W4JWP6_HETIT</name>
<dbReference type="PANTHER" id="PTHR37096">
    <property type="entry name" value="YALI0E33429P"/>
    <property type="match status" value="1"/>
</dbReference>
<feature type="compositionally biased region" description="Gly residues" evidence="2">
    <location>
        <begin position="508"/>
        <end position="517"/>
    </location>
</feature>
<dbReference type="Gene3D" id="3.40.50.300">
    <property type="entry name" value="P-loop containing nucleotide triphosphate hydrolases"/>
    <property type="match status" value="1"/>
</dbReference>
<dbReference type="Proteomes" id="UP000030671">
    <property type="component" value="Unassembled WGS sequence"/>
</dbReference>
<keyword evidence="4" id="KW-1185">Reference proteome</keyword>
<dbReference type="EMBL" id="KI925463">
    <property type="protein sequence ID" value="ETW77281.1"/>
    <property type="molecule type" value="Genomic_DNA"/>
</dbReference>
<feature type="compositionally biased region" description="Low complexity" evidence="2">
    <location>
        <begin position="17"/>
        <end position="29"/>
    </location>
</feature>
<dbReference type="GeneID" id="20675682"/>
<dbReference type="InParanoid" id="W4JWP6"/>
<dbReference type="STRING" id="747525.W4JWP6"/>
<dbReference type="OrthoDB" id="2150628at2759"/>
<feature type="coiled-coil region" evidence="1">
    <location>
        <begin position="80"/>
        <end position="107"/>
    </location>
</feature>
<sequence>MPPHPDPRRLSAVGMPAGTSAGARRAAHSSADHAAPRWPPLARPGAARRRAHRLSRDMHKRTFFGVGEIVRVVTNPAETLRSLTESRRMLEDARREIEENRERAQLRPSHTFSCLPGFFPRPAELQAVGRTLEEEPCFTVLFGASSVGKTALLRQLLSADKYHVLHFDLRIAGFADLDSLYMSLSQQMEQFFAAIARVRCFEDFEKEAWGFKHDRLHVERRIAESSTGAGQIRTSDIARLMELFQSSLLKYREFEPGAPSDDARSAASSNRNSAAGGEPAVARPISQQGKAGRFKWFRRGAANAAAATAEQKPRREGRSGSAAEERPAKKMPVFFLDEAHKLPGLIQSIDAMKSLLDSMLVLTKQDRLCHVIHSTSDPFYQTWLRQLNVMQHCKIITIGDCSKVETQSFFRERLVPRIPPEYRPLVDFERLYEVFGGRLVHWQDYITDFVNSNGQLEVHDSSHFIQAHALLNLHIIHSAQAPEHPDPNKPPTAPPEPGAPNGSANPAPGGGGGGGARGFSIYSPLTGPPRNPHALAHASGAPAEPGYTSDFTALQLLRVMSRLTQPGVRALSYFMLCREFGVRAVDGMVKGRILDLRWMDPVTREGGESARDYRPGAMGASYVGGGVGGGTAPPPGARERPRSLGVHLGASSSGTAIVAESVEEDMVAISEREAALRGELFDDGVDEIFGPKVVPATPIMRFAMREVVAEYQDTGSVSEYASLADMDEY</sequence>
<dbReference type="RefSeq" id="XP_009550808.1">
    <property type="nucleotide sequence ID" value="XM_009552513.1"/>
</dbReference>
<protein>
    <recommendedName>
        <fullName evidence="5">AAA+ ATPase domain-containing protein</fullName>
    </recommendedName>
</protein>
<evidence type="ECO:0000256" key="2">
    <source>
        <dbReference type="SAM" id="MobiDB-lite"/>
    </source>
</evidence>
<feature type="compositionally biased region" description="Low complexity" evidence="2">
    <location>
        <begin position="256"/>
        <end position="276"/>
    </location>
</feature>
<feature type="region of interest" description="Disordered" evidence="2">
    <location>
        <begin position="1"/>
        <end position="46"/>
    </location>
</feature>
<dbReference type="eggNOG" id="ENOG502QVHF">
    <property type="taxonomic scope" value="Eukaryota"/>
</dbReference>
<feature type="region of interest" description="Disordered" evidence="2">
    <location>
        <begin position="256"/>
        <end position="289"/>
    </location>
</feature>
<feature type="compositionally biased region" description="Basic and acidic residues" evidence="2">
    <location>
        <begin position="311"/>
        <end position="326"/>
    </location>
</feature>
<keyword evidence="1" id="KW-0175">Coiled coil</keyword>
<feature type="region of interest" description="Disordered" evidence="2">
    <location>
        <begin position="305"/>
        <end position="326"/>
    </location>
</feature>
<dbReference type="AlphaFoldDB" id="W4JWP6"/>
<dbReference type="InterPro" id="IPR027417">
    <property type="entry name" value="P-loop_NTPase"/>
</dbReference>
<accession>W4JWP6</accession>
<evidence type="ECO:0000256" key="1">
    <source>
        <dbReference type="SAM" id="Coils"/>
    </source>
</evidence>
<dbReference type="InterPro" id="IPR051667">
    <property type="entry name" value="Archaeal_ATPase_domain"/>
</dbReference>
<gene>
    <name evidence="3" type="ORF">HETIRDRAFT_446277</name>
</gene>
<dbReference type="HOGENOM" id="CLU_019468_0_0_1"/>
<feature type="compositionally biased region" description="Pro residues" evidence="2">
    <location>
        <begin position="488"/>
        <end position="498"/>
    </location>
</feature>